<gene>
    <name evidence="1" type="ORF">DARMORV10_C04P14770.1</name>
</gene>
<accession>A0A816JB69</accession>
<proteinExistence type="predicted"/>
<organism evidence="1">
    <name type="scientific">Brassica napus</name>
    <name type="common">Rape</name>
    <dbReference type="NCBI Taxonomy" id="3708"/>
    <lineage>
        <taxon>Eukaryota</taxon>
        <taxon>Viridiplantae</taxon>
        <taxon>Streptophyta</taxon>
        <taxon>Embryophyta</taxon>
        <taxon>Tracheophyta</taxon>
        <taxon>Spermatophyta</taxon>
        <taxon>Magnoliopsida</taxon>
        <taxon>eudicotyledons</taxon>
        <taxon>Gunneridae</taxon>
        <taxon>Pentapetalae</taxon>
        <taxon>rosids</taxon>
        <taxon>malvids</taxon>
        <taxon>Brassicales</taxon>
        <taxon>Brassicaceae</taxon>
        <taxon>Brassiceae</taxon>
        <taxon>Brassica</taxon>
    </lineage>
</organism>
<name>A0A816JB69_BRANA</name>
<protein>
    <submittedName>
        <fullName evidence="1">(rape) hypothetical protein</fullName>
    </submittedName>
</protein>
<evidence type="ECO:0000313" key="1">
    <source>
        <dbReference type="EMBL" id="CAF1819282.1"/>
    </source>
</evidence>
<dbReference type="Proteomes" id="UP001295469">
    <property type="component" value="Chromosome C04"/>
</dbReference>
<sequence length="121" mass="13852">MGLLVLPCSRPLSCGLVEFVSFTRLSKLGWKVVVWMLKMMVRILVSQSGFRTLRANQKTMRLVLGHHRFLLPLLKSPILFQLFCKATHSHLFAFLHLQCILNCVLITINSVTFRYSSSDNS</sequence>
<dbReference type="EMBL" id="HG994368">
    <property type="protein sequence ID" value="CAF1819282.1"/>
    <property type="molecule type" value="Genomic_DNA"/>
</dbReference>
<dbReference type="Gramene" id="CDX84335">
    <property type="protein sequence ID" value="CDX84335"/>
    <property type="gene ID" value="GSBRNA2T00141451001"/>
</dbReference>
<reference evidence="1" key="1">
    <citation type="submission" date="2021-01" db="EMBL/GenBank/DDBJ databases">
        <authorList>
            <consortium name="Genoscope - CEA"/>
            <person name="William W."/>
        </authorList>
    </citation>
    <scope>NUCLEOTIDE SEQUENCE</scope>
</reference>
<dbReference type="AlphaFoldDB" id="A0A816JB69"/>